<evidence type="ECO:0000256" key="12">
    <source>
        <dbReference type="PIRSR" id="PIRSR006268-2"/>
    </source>
</evidence>
<keyword evidence="13" id="KW-0732">Signal</keyword>
<reference evidence="14 15" key="1">
    <citation type="submission" date="2018-05" db="EMBL/GenBank/DDBJ databases">
        <title>Genomic Encyclopedia of Type Strains, Phase IV (KMG-IV): sequencing the most valuable type-strain genomes for metagenomic binning, comparative biology and taxonomic classification.</title>
        <authorList>
            <person name="Goeker M."/>
        </authorList>
    </citation>
    <scope>NUCLEOTIDE SEQUENCE [LARGE SCALE GENOMIC DNA]</scope>
    <source>
        <strain evidence="14 15">DSM 25350</strain>
    </source>
</reference>
<name>A0A316FYF0_9GAMM</name>
<feature type="chain" id="PRO_5039952190" description="FAD:protein FMN transferase" evidence="13">
    <location>
        <begin position="20"/>
        <end position="321"/>
    </location>
</feature>
<dbReference type="Pfam" id="PF02424">
    <property type="entry name" value="ApbE"/>
    <property type="match status" value="1"/>
</dbReference>
<sequence>MIKYLLALLLTGMLSNVYANWHKHSFDVMGTQAKVELWEPDEQRANKLIQSVVDEMNRIDQLMSPYIESSQLSQLNKLAGEQAVKVSYELFDVVKQSVHFSTLSDGAFDITFASVGFYYDYRDNKFPSDAIIESTKTLINYRSLVLDDTHNTIAFKKPDVKVDLGGIAKGYAVDKCIELLKKADVSHAFVQAGGDSRLLGDKRGRLWSIGIQHPRQENKVLTQLPAENVAISTSGDYERFFIHNDERIHHIIDPSTGRSSKQSISVTVIANDSITADALSTSVFVLGAEKGLALINSLDDVSAIIINNNGKLFYSSDLMAN</sequence>
<keyword evidence="8 11" id="KW-0460">Magnesium</keyword>
<protein>
    <recommendedName>
        <fullName evidence="3 11">FAD:protein FMN transferase</fullName>
        <ecNumber evidence="2 11">2.7.1.180</ecNumber>
    </recommendedName>
    <alternativeName>
        <fullName evidence="9 11">Flavin transferase</fullName>
    </alternativeName>
</protein>
<dbReference type="PANTHER" id="PTHR30040">
    <property type="entry name" value="THIAMINE BIOSYNTHESIS LIPOPROTEIN APBE"/>
    <property type="match status" value="1"/>
</dbReference>
<evidence type="ECO:0000256" key="6">
    <source>
        <dbReference type="ARBA" id="ARBA00022723"/>
    </source>
</evidence>
<keyword evidence="6 11" id="KW-0479">Metal-binding</keyword>
<dbReference type="Proteomes" id="UP000245790">
    <property type="component" value="Unassembled WGS sequence"/>
</dbReference>
<organism evidence="14 15">
    <name type="scientific">Pleionea mediterranea</name>
    <dbReference type="NCBI Taxonomy" id="523701"/>
    <lineage>
        <taxon>Bacteria</taxon>
        <taxon>Pseudomonadati</taxon>
        <taxon>Pseudomonadota</taxon>
        <taxon>Gammaproteobacteria</taxon>
        <taxon>Oceanospirillales</taxon>
        <taxon>Pleioneaceae</taxon>
        <taxon>Pleionea</taxon>
    </lineage>
</organism>
<feature type="binding site" evidence="12">
    <location>
        <position position="166"/>
    </location>
    <ligand>
        <name>Mg(2+)</name>
        <dbReference type="ChEBI" id="CHEBI:18420"/>
    </ligand>
</feature>
<evidence type="ECO:0000256" key="7">
    <source>
        <dbReference type="ARBA" id="ARBA00022827"/>
    </source>
</evidence>
<evidence type="ECO:0000256" key="2">
    <source>
        <dbReference type="ARBA" id="ARBA00011955"/>
    </source>
</evidence>
<comment type="similarity">
    <text evidence="1 11">Belongs to the ApbE family.</text>
</comment>
<feature type="binding site" evidence="12">
    <location>
        <position position="281"/>
    </location>
    <ligand>
        <name>Mg(2+)</name>
        <dbReference type="ChEBI" id="CHEBI:18420"/>
    </ligand>
</feature>
<evidence type="ECO:0000256" key="13">
    <source>
        <dbReference type="SAM" id="SignalP"/>
    </source>
</evidence>
<keyword evidence="4 11" id="KW-0285">Flavoprotein</keyword>
<feature type="binding site" evidence="12">
    <location>
        <position position="277"/>
    </location>
    <ligand>
        <name>Mg(2+)</name>
        <dbReference type="ChEBI" id="CHEBI:18420"/>
    </ligand>
</feature>
<dbReference type="EC" id="2.7.1.180" evidence="2 11"/>
<evidence type="ECO:0000256" key="5">
    <source>
        <dbReference type="ARBA" id="ARBA00022679"/>
    </source>
</evidence>
<proteinExistence type="inferred from homology"/>
<dbReference type="PIRSF" id="PIRSF006268">
    <property type="entry name" value="ApbE"/>
    <property type="match status" value="1"/>
</dbReference>
<dbReference type="InterPro" id="IPR024932">
    <property type="entry name" value="ApbE"/>
</dbReference>
<comment type="catalytic activity">
    <reaction evidence="10 11">
        <text>L-threonyl-[protein] + FAD = FMN-L-threonyl-[protein] + AMP + H(+)</text>
        <dbReference type="Rhea" id="RHEA:36847"/>
        <dbReference type="Rhea" id="RHEA-COMP:11060"/>
        <dbReference type="Rhea" id="RHEA-COMP:11061"/>
        <dbReference type="ChEBI" id="CHEBI:15378"/>
        <dbReference type="ChEBI" id="CHEBI:30013"/>
        <dbReference type="ChEBI" id="CHEBI:57692"/>
        <dbReference type="ChEBI" id="CHEBI:74257"/>
        <dbReference type="ChEBI" id="CHEBI:456215"/>
        <dbReference type="EC" id="2.7.1.180"/>
    </reaction>
</comment>
<dbReference type="RefSeq" id="WP_210204861.1">
    <property type="nucleotide sequence ID" value="NZ_QGGU01000003.1"/>
</dbReference>
<feature type="signal peptide" evidence="13">
    <location>
        <begin position="1"/>
        <end position="19"/>
    </location>
</feature>
<evidence type="ECO:0000256" key="3">
    <source>
        <dbReference type="ARBA" id="ARBA00016337"/>
    </source>
</evidence>
<accession>A0A316FYF0</accession>
<comment type="caution">
    <text evidence="14">The sequence shown here is derived from an EMBL/GenBank/DDBJ whole genome shotgun (WGS) entry which is preliminary data.</text>
</comment>
<dbReference type="EMBL" id="QGGU01000003">
    <property type="protein sequence ID" value="PWK53422.1"/>
    <property type="molecule type" value="Genomic_DNA"/>
</dbReference>
<keyword evidence="14" id="KW-0449">Lipoprotein</keyword>
<dbReference type="GO" id="GO:0046872">
    <property type="term" value="F:metal ion binding"/>
    <property type="evidence" value="ECO:0007669"/>
    <property type="project" value="UniProtKB-UniRule"/>
</dbReference>
<evidence type="ECO:0000256" key="10">
    <source>
        <dbReference type="ARBA" id="ARBA00048540"/>
    </source>
</evidence>
<keyword evidence="15" id="KW-1185">Reference proteome</keyword>
<dbReference type="GO" id="GO:0016740">
    <property type="term" value="F:transferase activity"/>
    <property type="evidence" value="ECO:0007669"/>
    <property type="project" value="UniProtKB-UniRule"/>
</dbReference>
<dbReference type="SUPFAM" id="SSF143631">
    <property type="entry name" value="ApbE-like"/>
    <property type="match status" value="1"/>
</dbReference>
<dbReference type="AlphaFoldDB" id="A0A316FYF0"/>
<dbReference type="PANTHER" id="PTHR30040:SF2">
    <property type="entry name" value="FAD:PROTEIN FMN TRANSFERASE"/>
    <property type="match status" value="1"/>
</dbReference>
<evidence type="ECO:0000256" key="11">
    <source>
        <dbReference type="PIRNR" id="PIRNR006268"/>
    </source>
</evidence>
<keyword evidence="5 11" id="KW-0808">Transferase</keyword>
<evidence type="ECO:0000256" key="8">
    <source>
        <dbReference type="ARBA" id="ARBA00022842"/>
    </source>
</evidence>
<evidence type="ECO:0000256" key="1">
    <source>
        <dbReference type="ARBA" id="ARBA00008282"/>
    </source>
</evidence>
<keyword evidence="7 11" id="KW-0274">FAD</keyword>
<evidence type="ECO:0000256" key="9">
    <source>
        <dbReference type="ARBA" id="ARBA00031306"/>
    </source>
</evidence>
<dbReference type="Gene3D" id="3.10.520.10">
    <property type="entry name" value="ApbE-like domains"/>
    <property type="match status" value="1"/>
</dbReference>
<gene>
    <name evidence="14" type="ORF">C8D97_103249</name>
</gene>
<dbReference type="InterPro" id="IPR003374">
    <property type="entry name" value="ApbE-like_sf"/>
</dbReference>
<evidence type="ECO:0000256" key="4">
    <source>
        <dbReference type="ARBA" id="ARBA00022630"/>
    </source>
</evidence>
<comment type="cofactor">
    <cofactor evidence="12">
        <name>Mg(2+)</name>
        <dbReference type="ChEBI" id="CHEBI:18420"/>
    </cofactor>
    <cofactor evidence="12">
        <name>Mn(2+)</name>
        <dbReference type="ChEBI" id="CHEBI:29035"/>
    </cofactor>
    <text evidence="12">Magnesium. Can also use manganese.</text>
</comment>
<evidence type="ECO:0000313" key="15">
    <source>
        <dbReference type="Proteomes" id="UP000245790"/>
    </source>
</evidence>
<evidence type="ECO:0000313" key="14">
    <source>
        <dbReference type="EMBL" id="PWK53422.1"/>
    </source>
</evidence>